<dbReference type="EMBL" id="JBHSQW010000035">
    <property type="protein sequence ID" value="MFC5996050.1"/>
    <property type="molecule type" value="Genomic_DNA"/>
</dbReference>
<dbReference type="Gene3D" id="3.30.110.170">
    <property type="entry name" value="Protein of unknown function (DUF541), domain 1"/>
    <property type="match status" value="1"/>
</dbReference>
<dbReference type="RefSeq" id="WP_379586517.1">
    <property type="nucleotide sequence ID" value="NZ_JBHSQW010000035.1"/>
</dbReference>
<dbReference type="Proteomes" id="UP001596302">
    <property type="component" value="Unassembled WGS sequence"/>
</dbReference>
<organism evidence="1 2">
    <name type="scientific">Pseudonocardia hispaniensis</name>
    <dbReference type="NCBI Taxonomy" id="904933"/>
    <lineage>
        <taxon>Bacteria</taxon>
        <taxon>Bacillati</taxon>
        <taxon>Actinomycetota</taxon>
        <taxon>Actinomycetes</taxon>
        <taxon>Pseudonocardiales</taxon>
        <taxon>Pseudonocardiaceae</taxon>
        <taxon>Pseudonocardia</taxon>
    </lineage>
</organism>
<dbReference type="Gene3D" id="3.30.70.2970">
    <property type="entry name" value="Protein of unknown function (DUF541), domain 2"/>
    <property type="match status" value="1"/>
</dbReference>
<accession>A0ABW1J6S0</accession>
<dbReference type="PANTHER" id="PTHR34387">
    <property type="entry name" value="SLR1258 PROTEIN"/>
    <property type="match status" value="1"/>
</dbReference>
<evidence type="ECO:0000313" key="2">
    <source>
        <dbReference type="Proteomes" id="UP001596302"/>
    </source>
</evidence>
<dbReference type="InterPro" id="IPR052022">
    <property type="entry name" value="26kDa_periplasmic_antigen"/>
</dbReference>
<evidence type="ECO:0000313" key="1">
    <source>
        <dbReference type="EMBL" id="MFC5996050.1"/>
    </source>
</evidence>
<dbReference type="Pfam" id="PF04402">
    <property type="entry name" value="SIMPL"/>
    <property type="match status" value="1"/>
</dbReference>
<proteinExistence type="predicted"/>
<sequence length="204" mass="21814">MNVDGSEIVTEGTGWHEQLADHAEIAVSFSVTGRDRASAVRDLGRAMAAAEPAMSRPGVKIRSRRLWVRTEWRGRRPAGCRVGEDVALLVTDVPALENILNALITAEPTTLSGPHWTLEDPSVALRAAQHNAVTDARRRAEGYAAALGGTLGPLRRLVEAPDHGLPVAFRAAHAEAAVVDVQELGLEPEPVRVTARCTATWALG</sequence>
<comment type="caution">
    <text evidence="1">The sequence shown here is derived from an EMBL/GenBank/DDBJ whole genome shotgun (WGS) entry which is preliminary data.</text>
</comment>
<protein>
    <submittedName>
        <fullName evidence="1">SIMPL domain-containing protein</fullName>
    </submittedName>
</protein>
<dbReference type="InterPro" id="IPR007497">
    <property type="entry name" value="SIMPL/DUF541"/>
</dbReference>
<gene>
    <name evidence="1" type="ORF">ACFQE5_17735</name>
</gene>
<name>A0ABW1J6S0_9PSEU</name>
<dbReference type="PANTHER" id="PTHR34387:SF1">
    <property type="entry name" value="PERIPLASMIC IMMUNOGENIC PROTEIN"/>
    <property type="match status" value="1"/>
</dbReference>
<keyword evidence="2" id="KW-1185">Reference proteome</keyword>
<reference evidence="2" key="1">
    <citation type="journal article" date="2019" name="Int. J. Syst. Evol. Microbiol.">
        <title>The Global Catalogue of Microorganisms (GCM) 10K type strain sequencing project: providing services to taxonomists for standard genome sequencing and annotation.</title>
        <authorList>
            <consortium name="The Broad Institute Genomics Platform"/>
            <consortium name="The Broad Institute Genome Sequencing Center for Infectious Disease"/>
            <person name="Wu L."/>
            <person name="Ma J."/>
        </authorList>
    </citation>
    <scope>NUCLEOTIDE SEQUENCE [LARGE SCALE GENOMIC DNA]</scope>
    <source>
        <strain evidence="2">CCM 8391</strain>
    </source>
</reference>